<dbReference type="Proteomes" id="UP001153365">
    <property type="component" value="Unassembled WGS sequence"/>
</dbReference>
<name>A0AAV0BAR4_PHAPC</name>
<keyword evidence="3" id="KW-1185">Reference proteome</keyword>
<evidence type="ECO:0000313" key="3">
    <source>
        <dbReference type="Proteomes" id="UP001153365"/>
    </source>
</evidence>
<comment type="caution">
    <text evidence="2">The sequence shown here is derived from an EMBL/GenBank/DDBJ whole genome shotgun (WGS) entry which is preliminary data.</text>
</comment>
<evidence type="ECO:0000313" key="2">
    <source>
        <dbReference type="EMBL" id="CAH7683223.1"/>
    </source>
</evidence>
<gene>
    <name evidence="2" type="ORF">PPACK8108_LOCUS16631</name>
</gene>
<feature type="region of interest" description="Disordered" evidence="1">
    <location>
        <begin position="52"/>
        <end position="73"/>
    </location>
</feature>
<reference evidence="2" key="1">
    <citation type="submission" date="2022-06" db="EMBL/GenBank/DDBJ databases">
        <authorList>
            <consortium name="SYNGENTA / RWTH Aachen University"/>
        </authorList>
    </citation>
    <scope>NUCLEOTIDE SEQUENCE</scope>
</reference>
<protein>
    <submittedName>
        <fullName evidence="2">Uncharacterized protein</fullName>
    </submittedName>
</protein>
<organism evidence="2 3">
    <name type="scientific">Phakopsora pachyrhizi</name>
    <name type="common">Asian soybean rust disease fungus</name>
    <dbReference type="NCBI Taxonomy" id="170000"/>
    <lineage>
        <taxon>Eukaryota</taxon>
        <taxon>Fungi</taxon>
        <taxon>Dikarya</taxon>
        <taxon>Basidiomycota</taxon>
        <taxon>Pucciniomycotina</taxon>
        <taxon>Pucciniomycetes</taxon>
        <taxon>Pucciniales</taxon>
        <taxon>Phakopsoraceae</taxon>
        <taxon>Phakopsora</taxon>
    </lineage>
</organism>
<proteinExistence type="predicted"/>
<dbReference type="EMBL" id="CALTRL010004552">
    <property type="protein sequence ID" value="CAH7683223.1"/>
    <property type="molecule type" value="Genomic_DNA"/>
</dbReference>
<dbReference type="AlphaFoldDB" id="A0AAV0BAR4"/>
<feature type="compositionally biased region" description="Polar residues" evidence="1">
    <location>
        <begin position="52"/>
        <end position="62"/>
    </location>
</feature>
<sequence length="73" mass="8224">MLQHWLKPRTKSALALPTQLSKVLPVPQVAVQGDSQPQKKLDRIKILQSCQEAPNPNPNQLFLHNPPRAAQRI</sequence>
<evidence type="ECO:0000256" key="1">
    <source>
        <dbReference type="SAM" id="MobiDB-lite"/>
    </source>
</evidence>
<accession>A0AAV0BAR4</accession>